<protein>
    <submittedName>
        <fullName evidence="2">Uncharacterized protein</fullName>
    </submittedName>
</protein>
<feature type="compositionally biased region" description="Basic and acidic residues" evidence="1">
    <location>
        <begin position="83"/>
        <end position="93"/>
    </location>
</feature>
<dbReference type="Proteomes" id="UP000015106">
    <property type="component" value="Chromosome 5"/>
</dbReference>
<dbReference type="AlphaFoldDB" id="A0A8R7UH12"/>
<feature type="compositionally biased region" description="Gly residues" evidence="1">
    <location>
        <begin position="43"/>
        <end position="53"/>
    </location>
</feature>
<reference evidence="2" key="3">
    <citation type="submission" date="2022-06" db="UniProtKB">
        <authorList>
            <consortium name="EnsemblPlants"/>
        </authorList>
    </citation>
    <scope>IDENTIFICATION</scope>
</reference>
<name>A0A8R7UH12_TRIUA</name>
<feature type="region of interest" description="Disordered" evidence="1">
    <location>
        <begin position="1"/>
        <end position="93"/>
    </location>
</feature>
<dbReference type="EnsemblPlants" id="TuG1812G0500003059.01.T01">
    <property type="protein sequence ID" value="TuG1812G0500003059.01.T01.cds391000"/>
    <property type="gene ID" value="TuG1812G0500003059.01"/>
</dbReference>
<keyword evidence="3" id="KW-1185">Reference proteome</keyword>
<reference evidence="3" key="1">
    <citation type="journal article" date="2013" name="Nature">
        <title>Draft genome of the wheat A-genome progenitor Triticum urartu.</title>
        <authorList>
            <person name="Ling H.Q."/>
            <person name="Zhao S."/>
            <person name="Liu D."/>
            <person name="Wang J."/>
            <person name="Sun H."/>
            <person name="Zhang C."/>
            <person name="Fan H."/>
            <person name="Li D."/>
            <person name="Dong L."/>
            <person name="Tao Y."/>
            <person name="Gao C."/>
            <person name="Wu H."/>
            <person name="Li Y."/>
            <person name="Cui Y."/>
            <person name="Guo X."/>
            <person name="Zheng S."/>
            <person name="Wang B."/>
            <person name="Yu K."/>
            <person name="Liang Q."/>
            <person name="Yang W."/>
            <person name="Lou X."/>
            <person name="Chen J."/>
            <person name="Feng M."/>
            <person name="Jian J."/>
            <person name="Zhang X."/>
            <person name="Luo G."/>
            <person name="Jiang Y."/>
            <person name="Liu J."/>
            <person name="Wang Z."/>
            <person name="Sha Y."/>
            <person name="Zhang B."/>
            <person name="Wu H."/>
            <person name="Tang D."/>
            <person name="Shen Q."/>
            <person name="Xue P."/>
            <person name="Zou S."/>
            <person name="Wang X."/>
            <person name="Liu X."/>
            <person name="Wang F."/>
            <person name="Yang Y."/>
            <person name="An X."/>
            <person name="Dong Z."/>
            <person name="Zhang K."/>
            <person name="Zhang X."/>
            <person name="Luo M.C."/>
            <person name="Dvorak J."/>
            <person name="Tong Y."/>
            <person name="Wang J."/>
            <person name="Yang H."/>
            <person name="Li Z."/>
            <person name="Wang D."/>
            <person name="Zhang A."/>
            <person name="Wang J."/>
        </authorList>
    </citation>
    <scope>NUCLEOTIDE SEQUENCE</scope>
    <source>
        <strain evidence="3">cv. G1812</strain>
    </source>
</reference>
<evidence type="ECO:0000313" key="2">
    <source>
        <dbReference type="EnsemblPlants" id="TuG1812G0500003059.01.T01.cds391000"/>
    </source>
</evidence>
<accession>A0A8R7UH12</accession>
<organism evidence="2 3">
    <name type="scientific">Triticum urartu</name>
    <name type="common">Red wild einkorn</name>
    <name type="synonym">Crithodium urartu</name>
    <dbReference type="NCBI Taxonomy" id="4572"/>
    <lineage>
        <taxon>Eukaryota</taxon>
        <taxon>Viridiplantae</taxon>
        <taxon>Streptophyta</taxon>
        <taxon>Embryophyta</taxon>
        <taxon>Tracheophyta</taxon>
        <taxon>Spermatophyta</taxon>
        <taxon>Magnoliopsida</taxon>
        <taxon>Liliopsida</taxon>
        <taxon>Poales</taxon>
        <taxon>Poaceae</taxon>
        <taxon>BOP clade</taxon>
        <taxon>Pooideae</taxon>
        <taxon>Triticodae</taxon>
        <taxon>Triticeae</taxon>
        <taxon>Triticinae</taxon>
        <taxon>Triticum</taxon>
    </lineage>
</organism>
<dbReference type="Gramene" id="TuG1812G0500003059.01.T01">
    <property type="protein sequence ID" value="TuG1812G0500003059.01.T01.cds391000"/>
    <property type="gene ID" value="TuG1812G0500003059.01"/>
</dbReference>
<evidence type="ECO:0000313" key="3">
    <source>
        <dbReference type="Proteomes" id="UP000015106"/>
    </source>
</evidence>
<evidence type="ECO:0000256" key="1">
    <source>
        <dbReference type="SAM" id="MobiDB-lite"/>
    </source>
</evidence>
<proteinExistence type="predicted"/>
<sequence>MSRASFLGSYFPNRSRASTPARNTRNRARDSAGSTVSRTGAGRRPGGGRGSSGSPGSRGPPDPGEERAEGEISPSRVEEGDEKEERRTWTAQL</sequence>
<reference evidence="2" key="2">
    <citation type="submission" date="2018-03" db="EMBL/GenBank/DDBJ databases">
        <title>The Triticum urartu genome reveals the dynamic nature of wheat genome evolution.</title>
        <authorList>
            <person name="Ling H."/>
            <person name="Ma B."/>
            <person name="Shi X."/>
            <person name="Liu H."/>
            <person name="Dong L."/>
            <person name="Sun H."/>
            <person name="Cao Y."/>
            <person name="Gao Q."/>
            <person name="Zheng S."/>
            <person name="Li Y."/>
            <person name="Yu Y."/>
            <person name="Du H."/>
            <person name="Qi M."/>
            <person name="Li Y."/>
            <person name="Yu H."/>
            <person name="Cui Y."/>
            <person name="Wang N."/>
            <person name="Chen C."/>
            <person name="Wu H."/>
            <person name="Zhao Y."/>
            <person name="Zhang J."/>
            <person name="Li Y."/>
            <person name="Zhou W."/>
            <person name="Zhang B."/>
            <person name="Hu W."/>
            <person name="Eijk M."/>
            <person name="Tang J."/>
            <person name="Witsenboer H."/>
            <person name="Zhao S."/>
            <person name="Li Z."/>
            <person name="Zhang A."/>
            <person name="Wang D."/>
            <person name="Liang C."/>
        </authorList>
    </citation>
    <scope>NUCLEOTIDE SEQUENCE [LARGE SCALE GENOMIC DNA]</scope>
    <source>
        <strain evidence="2">cv. G1812</strain>
    </source>
</reference>